<dbReference type="InterPro" id="IPR017519">
    <property type="entry name" value="CHP03085"/>
</dbReference>
<accession>A0ABN2KMD2</accession>
<organism evidence="1 2">
    <name type="scientific">Nostocoides vanveenii</name>
    <dbReference type="NCBI Taxonomy" id="330835"/>
    <lineage>
        <taxon>Bacteria</taxon>
        <taxon>Bacillati</taxon>
        <taxon>Actinomycetota</taxon>
        <taxon>Actinomycetes</taxon>
        <taxon>Micrococcales</taxon>
        <taxon>Intrasporangiaceae</taxon>
        <taxon>Nostocoides</taxon>
    </lineage>
</organism>
<dbReference type="Proteomes" id="UP001501475">
    <property type="component" value="Unassembled WGS sequence"/>
</dbReference>
<keyword evidence="2" id="KW-1185">Reference proteome</keyword>
<comment type="caution">
    <text evidence="1">The sequence shown here is derived from an EMBL/GenBank/DDBJ whole genome shotgun (WGS) entry which is preliminary data.</text>
</comment>
<dbReference type="NCBIfam" id="TIGR03083">
    <property type="entry name" value="maleylpyruvate isomerase family mycothiol-dependent enzyme"/>
    <property type="match status" value="1"/>
</dbReference>
<evidence type="ECO:0000313" key="2">
    <source>
        <dbReference type="Proteomes" id="UP001501475"/>
    </source>
</evidence>
<gene>
    <name evidence="1" type="ORF">GCM10009810_18980</name>
</gene>
<dbReference type="InterPro" id="IPR017517">
    <property type="entry name" value="Maleyloyr_isom"/>
</dbReference>
<sequence length="212" mass="23235">MTRFAHAEREALCDTFLTVGPEAPTLCGGWKSADLAVHLVIRDGRPDLLLGEMLPVVGGWAKSRQRAMRHQPWPELVEAVRTGPPIYSPTHIGPVDELVNLVEFYIHHEDVLRGEPGLEHRAIPEAEQRALWTALSRMAKLMFRRAATGAELVSPYGRVVAKSPTRLGSVTIEGTPGELVLAAYGRHRVADISTRGRDEAVEALWAGKLGLA</sequence>
<dbReference type="RefSeq" id="WP_324386716.1">
    <property type="nucleotide sequence ID" value="NZ_BAAAPN010000045.1"/>
</dbReference>
<reference evidence="1 2" key="1">
    <citation type="journal article" date="2019" name="Int. J. Syst. Evol. Microbiol.">
        <title>The Global Catalogue of Microorganisms (GCM) 10K type strain sequencing project: providing services to taxonomists for standard genome sequencing and annotation.</title>
        <authorList>
            <consortium name="The Broad Institute Genomics Platform"/>
            <consortium name="The Broad Institute Genome Sequencing Center for Infectious Disease"/>
            <person name="Wu L."/>
            <person name="Ma J."/>
        </authorList>
    </citation>
    <scope>NUCLEOTIDE SEQUENCE [LARGE SCALE GENOMIC DNA]</scope>
    <source>
        <strain evidence="1 2">JCM 15591</strain>
    </source>
</reference>
<dbReference type="EMBL" id="BAAAPN010000045">
    <property type="protein sequence ID" value="GAA1759751.1"/>
    <property type="molecule type" value="Genomic_DNA"/>
</dbReference>
<evidence type="ECO:0000313" key="1">
    <source>
        <dbReference type="EMBL" id="GAA1759751.1"/>
    </source>
</evidence>
<protein>
    <submittedName>
        <fullName evidence="1">TIGR03085 family metal-binding protein</fullName>
    </submittedName>
</protein>
<proteinExistence type="predicted"/>
<name>A0ABN2KMD2_9MICO</name>
<dbReference type="NCBIfam" id="TIGR03085">
    <property type="entry name" value="TIGR03085 family metal-binding protein"/>
    <property type="match status" value="1"/>
</dbReference>